<feature type="binding site" evidence="13">
    <location>
        <begin position="89"/>
        <end position="99"/>
    </location>
    <ligand>
        <name>ATP</name>
        <dbReference type="ChEBI" id="CHEBI:30616"/>
    </ligand>
</feature>
<evidence type="ECO:0000256" key="7">
    <source>
        <dbReference type="ARBA" id="ARBA00022697"/>
    </source>
</evidence>
<dbReference type="Pfam" id="PF08544">
    <property type="entry name" value="GHMP_kinases_C"/>
    <property type="match status" value="1"/>
</dbReference>
<dbReference type="Gene3D" id="3.30.70.890">
    <property type="entry name" value="GHMP kinase, C-terminal domain"/>
    <property type="match status" value="1"/>
</dbReference>
<dbReference type="PIRSF" id="PIRSF000676">
    <property type="entry name" value="Homoser_kin"/>
    <property type="match status" value="1"/>
</dbReference>
<keyword evidence="17" id="KW-1185">Reference proteome</keyword>
<dbReference type="InterPro" id="IPR014721">
    <property type="entry name" value="Ribsml_uS5_D2-typ_fold_subgr"/>
</dbReference>
<keyword evidence="10 13" id="KW-0067">ATP-binding</keyword>
<dbReference type="Gene3D" id="3.30.230.10">
    <property type="match status" value="1"/>
</dbReference>
<dbReference type="PANTHER" id="PTHR20861">
    <property type="entry name" value="HOMOSERINE/4-DIPHOSPHOCYTIDYL-2-C-METHYL-D-ERYTHRITOL KINASE"/>
    <property type="match status" value="1"/>
</dbReference>
<gene>
    <name evidence="13" type="primary">thrB</name>
    <name evidence="16" type="ORF">EDM21_08980</name>
</gene>
<evidence type="ECO:0000256" key="3">
    <source>
        <dbReference type="ARBA" id="ARBA00012078"/>
    </source>
</evidence>
<dbReference type="NCBIfam" id="TIGR00191">
    <property type="entry name" value="thrB"/>
    <property type="match status" value="1"/>
</dbReference>
<evidence type="ECO:0000256" key="4">
    <source>
        <dbReference type="ARBA" id="ARBA00017858"/>
    </source>
</evidence>
<keyword evidence="8 13" id="KW-0547">Nucleotide-binding</keyword>
<dbReference type="HAMAP" id="MF_00384">
    <property type="entry name" value="Homoser_kinase"/>
    <property type="match status" value="1"/>
</dbReference>
<comment type="function">
    <text evidence="12 13">Catalyzes the ATP-dependent phosphorylation of L-homoserine to L-homoserine phosphate.</text>
</comment>
<keyword evidence="7 13" id="KW-0791">Threonine biosynthesis</keyword>
<feature type="domain" description="GHMP kinase N-terminal" evidence="14">
    <location>
        <begin position="60"/>
        <end position="142"/>
    </location>
</feature>
<dbReference type="InterPro" id="IPR000870">
    <property type="entry name" value="Homoserine_kinase"/>
</dbReference>
<dbReference type="Proteomes" id="UP000490800">
    <property type="component" value="Unassembled WGS sequence"/>
</dbReference>
<dbReference type="GO" id="GO:0005737">
    <property type="term" value="C:cytoplasm"/>
    <property type="evidence" value="ECO:0007669"/>
    <property type="project" value="UniProtKB-SubCell"/>
</dbReference>
<dbReference type="InterPro" id="IPR020568">
    <property type="entry name" value="Ribosomal_Su5_D2-typ_SF"/>
</dbReference>
<protein>
    <recommendedName>
        <fullName evidence="4 13">Homoserine kinase</fullName>
        <shortName evidence="13">HK</shortName>
        <shortName evidence="13">HSK</shortName>
        <ecNumber evidence="3 13">2.7.1.39</ecNumber>
    </recommendedName>
</protein>
<dbReference type="RefSeq" id="WP_157334745.1">
    <property type="nucleotide sequence ID" value="NZ_RHLK01000003.1"/>
</dbReference>
<evidence type="ECO:0000256" key="8">
    <source>
        <dbReference type="ARBA" id="ARBA00022741"/>
    </source>
</evidence>
<evidence type="ECO:0000256" key="2">
    <source>
        <dbReference type="ARBA" id="ARBA00007370"/>
    </source>
</evidence>
<sequence>MPAGAVRVRVPASTANLGPGFDALGMALNLYARIEMAAAEQTQIELLGTNMQGIPTDKTNLIYKVARMLYDEAGISMPELNIRMDSEIPLTRGLGSSASAIVGALAAANALSGAALPPEELFRLASSLEKHPDNVGASLFGGIIAAYWDGSEAKHIRIEPHERLEALVAVPAFQLSTEHARGVLPSEVPMKDAVYNIGHTAVLVAALAAGDLGMIRHAMKDALHQPYRAALVPGMEKVLREAADHGALGAALSGAGPTLIAFADAQEGRKEELETFLRKTFLAEGIEADTRWLKPSGEGVRVWTMQGGEPAFEQFVEGAE</sequence>
<dbReference type="AlphaFoldDB" id="A0A7X3JYZ7"/>
<keyword evidence="5 13" id="KW-0028">Amino-acid biosynthesis</keyword>
<keyword evidence="9 13" id="KW-0418">Kinase</keyword>
<comment type="subcellular location">
    <subcellularLocation>
        <location evidence="13">Cytoplasm</location>
    </subcellularLocation>
</comment>
<dbReference type="NCBIfam" id="NF002288">
    <property type="entry name" value="PRK01212.1-4"/>
    <property type="match status" value="1"/>
</dbReference>
<dbReference type="PANTHER" id="PTHR20861:SF1">
    <property type="entry name" value="HOMOSERINE KINASE"/>
    <property type="match status" value="1"/>
</dbReference>
<evidence type="ECO:0000256" key="11">
    <source>
        <dbReference type="ARBA" id="ARBA00049375"/>
    </source>
</evidence>
<dbReference type="EC" id="2.7.1.39" evidence="3 13"/>
<evidence type="ECO:0000256" key="1">
    <source>
        <dbReference type="ARBA" id="ARBA00005015"/>
    </source>
</evidence>
<dbReference type="GO" id="GO:0009088">
    <property type="term" value="P:threonine biosynthetic process"/>
    <property type="evidence" value="ECO:0007669"/>
    <property type="project" value="UniProtKB-UniRule"/>
</dbReference>
<dbReference type="InterPro" id="IPR006204">
    <property type="entry name" value="GHMP_kinase_N_dom"/>
</dbReference>
<evidence type="ECO:0000256" key="13">
    <source>
        <dbReference type="HAMAP-Rule" id="MF_00384"/>
    </source>
</evidence>
<dbReference type="SUPFAM" id="SSF54211">
    <property type="entry name" value="Ribosomal protein S5 domain 2-like"/>
    <property type="match status" value="1"/>
</dbReference>
<evidence type="ECO:0000256" key="10">
    <source>
        <dbReference type="ARBA" id="ARBA00022840"/>
    </source>
</evidence>
<keyword evidence="13" id="KW-0963">Cytoplasm</keyword>
<comment type="caution">
    <text evidence="16">The sequence shown here is derived from an EMBL/GenBank/DDBJ whole genome shotgun (WGS) entry which is preliminary data.</text>
</comment>
<comment type="pathway">
    <text evidence="1 13">Amino-acid biosynthesis; L-threonine biosynthesis; L-threonine from L-aspartate: step 4/5.</text>
</comment>
<dbReference type="PRINTS" id="PR00958">
    <property type="entry name" value="HOMSERKINASE"/>
</dbReference>
<dbReference type="PROSITE" id="PS00627">
    <property type="entry name" value="GHMP_KINASES_ATP"/>
    <property type="match status" value="1"/>
</dbReference>
<evidence type="ECO:0000313" key="16">
    <source>
        <dbReference type="EMBL" id="MVO99663.1"/>
    </source>
</evidence>
<proteinExistence type="inferred from homology"/>
<dbReference type="SUPFAM" id="SSF55060">
    <property type="entry name" value="GHMP Kinase, C-terminal domain"/>
    <property type="match status" value="1"/>
</dbReference>
<dbReference type="InterPro" id="IPR013750">
    <property type="entry name" value="GHMP_kinase_C_dom"/>
</dbReference>
<feature type="domain" description="GHMP kinase C-terminal" evidence="15">
    <location>
        <begin position="204"/>
        <end position="273"/>
    </location>
</feature>
<dbReference type="InterPro" id="IPR006203">
    <property type="entry name" value="GHMP_knse_ATP-bd_CS"/>
</dbReference>
<accession>A0A7X3JYZ7</accession>
<evidence type="ECO:0000256" key="6">
    <source>
        <dbReference type="ARBA" id="ARBA00022679"/>
    </source>
</evidence>
<dbReference type="GO" id="GO:0005524">
    <property type="term" value="F:ATP binding"/>
    <property type="evidence" value="ECO:0007669"/>
    <property type="project" value="UniProtKB-UniRule"/>
</dbReference>
<organism evidence="16 17">
    <name type="scientific">Paenibacillus lutrae</name>
    <dbReference type="NCBI Taxonomy" id="2078573"/>
    <lineage>
        <taxon>Bacteria</taxon>
        <taxon>Bacillati</taxon>
        <taxon>Bacillota</taxon>
        <taxon>Bacilli</taxon>
        <taxon>Bacillales</taxon>
        <taxon>Paenibacillaceae</taxon>
        <taxon>Paenibacillus</taxon>
    </lineage>
</organism>
<name>A0A7X3JYZ7_9BACL</name>
<evidence type="ECO:0000259" key="14">
    <source>
        <dbReference type="Pfam" id="PF00288"/>
    </source>
</evidence>
<evidence type="ECO:0000256" key="5">
    <source>
        <dbReference type="ARBA" id="ARBA00022605"/>
    </source>
</evidence>
<evidence type="ECO:0000256" key="9">
    <source>
        <dbReference type="ARBA" id="ARBA00022777"/>
    </source>
</evidence>
<dbReference type="Pfam" id="PF00288">
    <property type="entry name" value="GHMP_kinases_N"/>
    <property type="match status" value="1"/>
</dbReference>
<evidence type="ECO:0000256" key="12">
    <source>
        <dbReference type="ARBA" id="ARBA00049954"/>
    </source>
</evidence>
<comment type="similarity">
    <text evidence="2 13">Belongs to the GHMP kinase family. Homoserine kinase subfamily.</text>
</comment>
<dbReference type="OrthoDB" id="9769912at2"/>
<evidence type="ECO:0000259" key="15">
    <source>
        <dbReference type="Pfam" id="PF08544"/>
    </source>
</evidence>
<dbReference type="EMBL" id="RHLK01000003">
    <property type="protein sequence ID" value="MVO99663.1"/>
    <property type="molecule type" value="Genomic_DNA"/>
</dbReference>
<keyword evidence="6 13" id="KW-0808">Transferase</keyword>
<dbReference type="GO" id="GO:0004413">
    <property type="term" value="F:homoserine kinase activity"/>
    <property type="evidence" value="ECO:0007669"/>
    <property type="project" value="UniProtKB-UniRule"/>
</dbReference>
<comment type="catalytic activity">
    <reaction evidence="11 13">
        <text>L-homoserine + ATP = O-phospho-L-homoserine + ADP + H(+)</text>
        <dbReference type="Rhea" id="RHEA:13985"/>
        <dbReference type="ChEBI" id="CHEBI:15378"/>
        <dbReference type="ChEBI" id="CHEBI:30616"/>
        <dbReference type="ChEBI" id="CHEBI:57476"/>
        <dbReference type="ChEBI" id="CHEBI:57590"/>
        <dbReference type="ChEBI" id="CHEBI:456216"/>
        <dbReference type="EC" id="2.7.1.39"/>
    </reaction>
</comment>
<dbReference type="UniPathway" id="UPA00050">
    <property type="reaction ID" value="UER00064"/>
</dbReference>
<dbReference type="InterPro" id="IPR036554">
    <property type="entry name" value="GHMP_kinase_C_sf"/>
</dbReference>
<evidence type="ECO:0000313" key="17">
    <source>
        <dbReference type="Proteomes" id="UP000490800"/>
    </source>
</evidence>
<reference evidence="16 17" key="1">
    <citation type="journal article" date="2019" name="Microorganisms">
        <title>Paenibacillus lutrae sp. nov., A Chitinolytic Species Isolated from A River Otter in Castril Natural Park, Granada, Spain.</title>
        <authorList>
            <person name="Rodriguez M."/>
            <person name="Reina J.C."/>
            <person name="Bejar V."/>
            <person name="Llamas I."/>
        </authorList>
    </citation>
    <scope>NUCLEOTIDE SEQUENCE [LARGE SCALE GENOMIC DNA]</scope>
    <source>
        <strain evidence="16 17">N10</strain>
    </source>
</reference>